<evidence type="ECO:0000259" key="5">
    <source>
        <dbReference type="Pfam" id="PF13473"/>
    </source>
</evidence>
<evidence type="ECO:0000256" key="2">
    <source>
        <dbReference type="ARBA" id="ARBA00008156"/>
    </source>
</evidence>
<accession>I7L104</accession>
<dbReference type="GO" id="GO:0052934">
    <property type="term" value="F:alcohol dehydrogenase (cytochrome c) activity"/>
    <property type="evidence" value="ECO:0007669"/>
    <property type="project" value="UniProtKB-EC"/>
</dbReference>
<dbReference type="PANTHER" id="PTHR32303:SF10">
    <property type="entry name" value="OUTER MEMBRANE PROTEIN ASSEMBLY FACTOR BAMB"/>
    <property type="match status" value="1"/>
</dbReference>
<dbReference type="STRING" id="1201294.BN140_2257"/>
<evidence type="ECO:0000256" key="3">
    <source>
        <dbReference type="ARBA" id="ARBA00023002"/>
    </source>
</evidence>
<dbReference type="Pfam" id="PF01011">
    <property type="entry name" value="PQQ"/>
    <property type="match status" value="2"/>
</dbReference>
<dbReference type="PATRIC" id="fig|1201294.9.peg.2513"/>
<reference evidence="7" key="1">
    <citation type="journal article" date="2012" name="J. Bacteriol.">
        <title>Complete genome sequence of the hydrogenotrophic, methanogenic archaeon Methanoculleus bourgensis strain MS2T, isolated from a sewage sludge digester.</title>
        <authorList>
            <person name="Maus I."/>
            <person name="Wibberg D."/>
            <person name="Stantscheff R."/>
            <person name="Eikmeyer F.G."/>
            <person name="Seffner A."/>
            <person name="Boelter J."/>
            <person name="Szczepanowski R."/>
            <person name="Blom J."/>
            <person name="Jaenicke S."/>
            <person name="Konig H."/>
            <person name="Puhler A."/>
            <person name="Schluter A."/>
        </authorList>
    </citation>
    <scope>NUCLEOTIDE SEQUENCE [LARGE SCALE GENOMIC DNA]</scope>
    <source>
        <strain evidence="7">ATCC 43281 / DSM 3045 / OCM 15 / MS2</strain>
    </source>
</reference>
<dbReference type="PANTHER" id="PTHR32303">
    <property type="entry name" value="QUINOPROTEIN ALCOHOL DEHYDROGENASE (CYTOCHROME C)"/>
    <property type="match status" value="1"/>
</dbReference>
<keyword evidence="3 6" id="KW-0560">Oxidoreductase</keyword>
<dbReference type="AlphaFoldDB" id="I7L104"/>
<dbReference type="InterPro" id="IPR002372">
    <property type="entry name" value="PQQ_rpt_dom"/>
</dbReference>
<dbReference type="Pfam" id="PF13473">
    <property type="entry name" value="Cupredoxin_1"/>
    <property type="match status" value="1"/>
</dbReference>
<dbReference type="InterPro" id="IPR008972">
    <property type="entry name" value="Cupredoxin"/>
</dbReference>
<dbReference type="EC" id="1.1.2.8" evidence="6"/>
<keyword evidence="7" id="KW-1185">Reference proteome</keyword>
<dbReference type="InterPro" id="IPR028096">
    <property type="entry name" value="EfeO_Cupredoxin"/>
</dbReference>
<dbReference type="Gene3D" id="2.60.40.420">
    <property type="entry name" value="Cupredoxins - blue copper proteins"/>
    <property type="match status" value="1"/>
</dbReference>
<dbReference type="SUPFAM" id="SSF49503">
    <property type="entry name" value="Cupredoxins"/>
    <property type="match status" value="1"/>
</dbReference>
<name>I7L104_METBM</name>
<dbReference type="Proteomes" id="UP000009007">
    <property type="component" value="Chromosome I"/>
</dbReference>
<evidence type="ECO:0000256" key="1">
    <source>
        <dbReference type="ARBA" id="ARBA00001931"/>
    </source>
</evidence>
<dbReference type="Gene3D" id="2.140.10.10">
    <property type="entry name" value="Quinoprotein alcohol dehydrogenase-like superfamily"/>
    <property type="match status" value="1"/>
</dbReference>
<dbReference type="SMART" id="SM00564">
    <property type="entry name" value="PQQ"/>
    <property type="match status" value="6"/>
</dbReference>
<organism evidence="6 7">
    <name type="scientific">Methanoculleus bourgensis (strain ATCC 43281 / DSM 3045 / OCM 15 / MS2)</name>
    <name type="common">Methanogenium bourgense</name>
    <dbReference type="NCBI Taxonomy" id="1201294"/>
    <lineage>
        <taxon>Archaea</taxon>
        <taxon>Methanobacteriati</taxon>
        <taxon>Methanobacteriota</taxon>
        <taxon>Stenosarchaea group</taxon>
        <taxon>Methanomicrobia</taxon>
        <taxon>Methanomicrobiales</taxon>
        <taxon>Methanomicrobiaceae</taxon>
        <taxon>Methanoculleus</taxon>
    </lineage>
</organism>
<evidence type="ECO:0000259" key="4">
    <source>
        <dbReference type="Pfam" id="PF01011"/>
    </source>
</evidence>
<evidence type="ECO:0000313" key="7">
    <source>
        <dbReference type="Proteomes" id="UP000009007"/>
    </source>
</evidence>
<dbReference type="SUPFAM" id="SSF50998">
    <property type="entry name" value="Quinoprotein alcohol dehydrogenase-like"/>
    <property type="match status" value="2"/>
</dbReference>
<dbReference type="BioCyc" id="MBOU1201294:BN140_RS11210-MONOMER"/>
<dbReference type="InterPro" id="IPR011047">
    <property type="entry name" value="Quinoprotein_ADH-like_sf"/>
</dbReference>
<proteinExistence type="inferred from homology"/>
<feature type="domain" description="Pyrrolo-quinoline quinone repeat" evidence="4">
    <location>
        <begin position="206"/>
        <end position="381"/>
    </location>
</feature>
<protein>
    <submittedName>
        <fullName evidence="6">Quinoprotein ethanol dehydrogenase</fullName>
        <ecNumber evidence="6">1.1.2.8</ecNumber>
    </submittedName>
</protein>
<gene>
    <name evidence="6" type="primary">exaA</name>
    <name evidence="6" type="ordered locus">BN140_2257</name>
</gene>
<sequence length="815" mass="86418">MLRFHFLPRMQRLLRLLTLTLVIGCVVLFSGAVAQVENAGNMTNQTTGPPTAEGVPPEIMQYAADWPLPNKDYENSRATTEASIDKDNVRDLSIAWTFNITANGTFGGASSNPIIMGDTVFFQDLYANTYALNLADGSVKWEKIYNNTTVTGPNGPAVGWGKVFVAGDPFSIAALNVSSGEELWSTQLINTTPLAGEVIGEGIDIQPTVYDNFVYTSTVPGRGDVFYRGGAVGYLYALDQETGTIAWNLSTVDDPVSIWGNPDVNSGGGAWYTPAVDTETGIVYWAIANPAPFAGTPEYPNGASRPGPNLYTNTMMALDHATGDMAWFTQVLPHDLFDHDLQIAPILTDANVSGKDQKVVLGAGKMGRVYAFNRDSGAILWIADVGRHENDQLAVLPPGNTTVYPGALGGVETPMAYANGTVYVPYVDLYTNWTPISSLSIGVENAPQAEIQPFTEGTGGLVAIEVDTGKILWDRKLDSINVGGATVVNDLVFTATFDGTIYAFDGMTGEQVWNFTAPAGINAWPAVANDTIVWPCGVGGTSQVIALRPGGMGNVTPTPTTTANVTPTTTMNVTPTPTVNVTPTAKANVTITSPEEGASVAVGNVTVSVNLTDFTLVEPTGQPNAPGEGHLHYYLDAVVPTNASAPAIPETGGYVVSTNTSYTWENVTPGAHNLSVQVVNNDHTPIIPLVFDTVNVTVGGNVTPTPTMNVTPIPTTTGNATAMVNLTAENIAFDTDTITVPAGANVTVNFNNKDSGIPHNFAVYDSSFRSERIFVGEIITGPATTNYTFTAPSEPGTYYFQCDVHPSMNGDFIVE</sequence>
<dbReference type="EMBL" id="HE964772">
    <property type="protein sequence ID" value="CCJ37180.1"/>
    <property type="molecule type" value="Genomic_DNA"/>
</dbReference>
<feature type="domain" description="Pyrrolo-quinoline quinone repeat" evidence="4">
    <location>
        <begin position="66"/>
        <end position="143"/>
    </location>
</feature>
<dbReference type="KEGG" id="mbg:BN140_2257"/>
<dbReference type="InterPro" id="IPR018391">
    <property type="entry name" value="PQQ_b-propeller_rpt"/>
</dbReference>
<comment type="similarity">
    <text evidence="2">Belongs to the bacterial PQQ dehydrogenase family.</text>
</comment>
<comment type="cofactor">
    <cofactor evidence="1">
        <name>pyrroloquinoline quinone</name>
        <dbReference type="ChEBI" id="CHEBI:58442"/>
    </cofactor>
</comment>
<feature type="domain" description="EfeO-type cupredoxin-like" evidence="5">
    <location>
        <begin position="720"/>
        <end position="814"/>
    </location>
</feature>
<evidence type="ECO:0000313" key="6">
    <source>
        <dbReference type="EMBL" id="CCJ37180.1"/>
    </source>
</evidence>
<dbReference type="HOGENOM" id="CLU_346358_0_0_2"/>